<organism evidence="2 3">
    <name type="scientific">Deinandra increscens subsp. villosa</name>
    <dbReference type="NCBI Taxonomy" id="3103831"/>
    <lineage>
        <taxon>Eukaryota</taxon>
        <taxon>Viridiplantae</taxon>
        <taxon>Streptophyta</taxon>
        <taxon>Embryophyta</taxon>
        <taxon>Tracheophyta</taxon>
        <taxon>Spermatophyta</taxon>
        <taxon>Magnoliopsida</taxon>
        <taxon>eudicotyledons</taxon>
        <taxon>Gunneridae</taxon>
        <taxon>Pentapetalae</taxon>
        <taxon>asterids</taxon>
        <taxon>campanulids</taxon>
        <taxon>Asterales</taxon>
        <taxon>Asteraceae</taxon>
        <taxon>Asteroideae</taxon>
        <taxon>Heliantheae alliance</taxon>
        <taxon>Madieae</taxon>
        <taxon>Madiinae</taxon>
        <taxon>Deinandra</taxon>
    </lineage>
</organism>
<dbReference type="InterPro" id="IPR057939">
    <property type="entry name" value="TRF2_HOY1_PH"/>
</dbReference>
<dbReference type="Pfam" id="PF24818">
    <property type="entry name" value="PH_TRF2_HOY1"/>
    <property type="match status" value="1"/>
</dbReference>
<dbReference type="PANTHER" id="PTHR33494">
    <property type="entry name" value="OS02G0793800 PROTEIN"/>
    <property type="match status" value="1"/>
</dbReference>
<name>A0AAP0DB33_9ASTR</name>
<proteinExistence type="predicted"/>
<dbReference type="AlphaFoldDB" id="A0AAP0DB33"/>
<keyword evidence="3" id="KW-1185">Reference proteome</keyword>
<feature type="domain" description="TRF2/HOY1 PH-like" evidence="1">
    <location>
        <begin position="2"/>
        <end position="74"/>
    </location>
</feature>
<dbReference type="PANTHER" id="PTHR33494:SF5">
    <property type="entry name" value="F10A16.6 PROTEIN"/>
    <property type="match status" value="1"/>
</dbReference>
<evidence type="ECO:0000313" key="2">
    <source>
        <dbReference type="EMBL" id="KAK9069650.1"/>
    </source>
</evidence>
<evidence type="ECO:0000313" key="3">
    <source>
        <dbReference type="Proteomes" id="UP001408789"/>
    </source>
</evidence>
<dbReference type="EMBL" id="JBCNJP010000013">
    <property type="protein sequence ID" value="KAK9069650.1"/>
    <property type="molecule type" value="Genomic_DNA"/>
</dbReference>
<dbReference type="Proteomes" id="UP001408789">
    <property type="component" value="Unassembled WGS sequence"/>
</dbReference>
<comment type="caution">
    <text evidence="2">The sequence shown here is derived from an EMBL/GenBank/DDBJ whole genome shotgun (WGS) entry which is preliminary data.</text>
</comment>
<accession>A0AAP0DB33</accession>
<reference evidence="2 3" key="1">
    <citation type="submission" date="2024-04" db="EMBL/GenBank/DDBJ databases">
        <title>The reference genome of an endangered Asteraceae, Deinandra increscens subsp. villosa, native to the Central Coast of California.</title>
        <authorList>
            <person name="Guilliams M."/>
            <person name="Hasenstab-Lehman K."/>
            <person name="Meyer R."/>
            <person name="Mcevoy S."/>
        </authorList>
    </citation>
    <scope>NUCLEOTIDE SEQUENCE [LARGE SCALE GENOMIC DNA]</scope>
    <source>
        <tissue evidence="2">Leaf</tissue>
    </source>
</reference>
<sequence length="150" mass="17594">MHWSQISAINNFRDDQNKTSRLEIELQEQPELWEEVNFHPNKHTQWAAATYDFTNGQAHTRRRHMLVFPAGVLDDSLNKLFGCDNRLFKLSQQPFPCHNSPFFQNQILDFTCNTSVPNNPTCAPMLNLDQTVQVVEDCNRVFKKSRKDWI</sequence>
<protein>
    <recommendedName>
        <fullName evidence="1">TRF2/HOY1 PH-like domain-containing protein</fullName>
    </recommendedName>
</protein>
<evidence type="ECO:0000259" key="1">
    <source>
        <dbReference type="Pfam" id="PF24818"/>
    </source>
</evidence>
<gene>
    <name evidence="2" type="ORF">SSX86_011554</name>
</gene>